<accession>A0AAT9G790</accession>
<dbReference type="InterPro" id="IPR049059">
    <property type="entry name" value="NAD_Glu_DH_HM1"/>
</dbReference>
<feature type="domain" description="NAD-glutamate dehydrogenase ACT3" evidence="6">
    <location>
        <begin position="554"/>
        <end position="611"/>
    </location>
</feature>
<dbReference type="Pfam" id="PF21078">
    <property type="entry name" value="GDH_HM3"/>
    <property type="match status" value="1"/>
</dbReference>
<feature type="domain" description="NAD-glutamate dehydrogenase N-terminal ACT1" evidence="4">
    <location>
        <begin position="45"/>
        <end position="177"/>
    </location>
</feature>
<dbReference type="Pfam" id="PF21074">
    <property type="entry name" value="GDH_C"/>
    <property type="match status" value="1"/>
</dbReference>
<evidence type="ECO:0000313" key="7">
    <source>
        <dbReference type="EMBL" id="BFD45696.1"/>
    </source>
</evidence>
<sequence>MTTEKTSLALSKLTCQVPNYKSEILSLSTVKNGNPFYSTPLYSKFVQKFLAYIPVDYRFRDRLELFDEFTNKAFQFFQEKQPDKRKLQIVSTVIENDPAINILLLNDNKSFIVDSIICLLTSLNLKAKFLLHPIIACVRNNDGNLQEILDIKKDREESLVHITILGSFDQKDISSLEMTLNEVLDQVDTTYNVWSKILNRVTLISNDIQNNQQLYNENHLDYHESINFLDWLKDDNFTFLGMINFDLTSKNFSLEDGIKKIWQNSGEVLDIIERSANSLHENKLIILGKINILSKVHRSNLVDYILIKKIDQEKKYHSGSIIFGLYSSAMYYQLVTDIPILRQKLKFVVDKAAFPVGGYNTKKLKNIIQSLPKEALIQIDEGDLYCMCLHVFSGITSKKLKLFIQQDWSGSFINVIIFLPRDRLTLEVHSSINYYLSNILSGLILLDYTAEVVENFSYLFITLELQGKKNIDFDVELIEQELDKLSTRWNEDFYQKLCKEFGEYQGGVNFKLFDPIFPIDYREKFNGQTALIDIDYLKEASIYRKPIFNLIAINNKEFQLKIYSPTPKLALSDLLPSIENLGFKAIDEQSFTIKGAGDIEESWIYEFTLETLITIESNIDLLKANVEEALDKIYLGLLANDSLSKLIVLSGFNWWQVKLVKALTRYLHQTGFVYGKGYVQLTLIKHFLYTKMLVDLFDTKFNPANFSDERLKTIKDSIFNYLNTITSSSEDKVLRQMFDIIEAIVRTNCYQPSSNDLKNSANKHSTVSKNYFSFKFDSQKVPHLPLPVPFTEIFVYDNDFEAIHLRGGVVARGGIRWSDRGEDYRVEVLGLMKAQMTKNSVIVPVGSKGGFFINFTDDNMTRQDYMDKVVQCYKNFLRGLLDITDNIIDGKVIQPKNTVIYDQEDPYLVVAADKGTASFSDYANSVSAEYNFWLGDAFASGGSVGYDHKKMAITSKGAWISVASHFHAMGIDVQKDPITVVGIGDMSGDVFGNGMLRSNTIKLVAAFNHKHIFIDPQPDPIISFNERMRLFKLPTSNWSDYNQQLISKGGGVFERNSKSILLSTETKLLLKIDIDQLTPEQLIRTILQAEVDLLWNGGIGTYIKASTESHLEIGDKANDNLRVNGKDIRAKVIGEGGNIGVSQQGRIEYSKLGGRINTDFIDNSAGVDCSDHEVNIKIALNQAMSSNKISLEERNKFLFTMTKHVEELVLVDNYKQTQALDIMQLSSTSTIGVFSQFIDTLEEEKLINRTVEFLPTQEELSKRAVNKENMPRPELCVLLSYSKRSVYHDLITATFSKDKYFESYLINYFPKLIQEKFREEILAHPLKHEIIRTVVTNKIVNQLGGPSLNLIKRETQAALCDIVRSYTIICEIFDLDNLWAIVESLASNIDHKVKIDMFTELAKIMRRGISWFLKHIKHPINISNTIDEFYEPARMLSKVVGNLLLGEAKNKFDNKVKQYTLSGVTDEIARRIATLDSLVSVFDIIYIAKKTKAKNNDVANLYFTTGNKFSIDWLRKSCDKQLNDSYWNRLSIQSLKDDLYDKQRQLLAKIINNSKLNIDLDLWIDNNIDAACIFLDFVKGIRLQETIDLNILILANKKFETFLRKLE</sequence>
<dbReference type="Pfam" id="PF21073">
    <property type="entry name" value="GDH_HM1"/>
    <property type="match status" value="1"/>
</dbReference>
<dbReference type="InterPro" id="IPR049056">
    <property type="entry name" value="NAD_Glu_DH_HM3"/>
</dbReference>
<dbReference type="InterPro" id="IPR036291">
    <property type="entry name" value="NAD(P)-bd_dom_sf"/>
</dbReference>
<evidence type="ECO:0000256" key="1">
    <source>
        <dbReference type="ARBA" id="ARBA00023002"/>
    </source>
</evidence>
<dbReference type="InterPro" id="IPR007780">
    <property type="entry name" value="NAD_Glu_DH_bac"/>
</dbReference>
<dbReference type="EMBL" id="AP029170">
    <property type="protein sequence ID" value="BFD45696.1"/>
    <property type="molecule type" value="Genomic_DNA"/>
</dbReference>
<dbReference type="Pfam" id="PF05088">
    <property type="entry name" value="Bac_GDH_CD"/>
    <property type="match status" value="1"/>
</dbReference>
<keyword evidence="1" id="KW-0560">Oxidoreductase</keyword>
<dbReference type="InterPro" id="IPR049064">
    <property type="entry name" value="NAD_Glu_DH_ACT3"/>
</dbReference>
<dbReference type="Pfam" id="PF21075">
    <property type="entry name" value="GDH_ACT1"/>
    <property type="match status" value="1"/>
</dbReference>
<dbReference type="InterPro" id="IPR024727">
    <property type="entry name" value="NAD_Glu_DH_N_ACT1"/>
</dbReference>
<reference evidence="7" key="1">
    <citation type="submission" date="2024-01" db="EMBL/GenBank/DDBJ databases">
        <title>Sequencing the genomes of a sandfly, Sergentomyia squamirostris, and its two endosymbionts.</title>
        <authorList>
            <person name="Itokawa K."/>
            <person name="Sanjoba C."/>
        </authorList>
    </citation>
    <scope>NUCLEOTIDE SEQUENCE</scope>
    <source>
        <strain evidence="7">RiSSQ</strain>
    </source>
</reference>
<dbReference type="InterPro" id="IPR048381">
    <property type="entry name" value="GDH_C"/>
</dbReference>
<dbReference type="Gene3D" id="3.40.50.720">
    <property type="entry name" value="NAD(P)-binding Rossmann-like Domain"/>
    <property type="match status" value="1"/>
</dbReference>
<dbReference type="PANTHER" id="PTHR43403:SF1">
    <property type="entry name" value="NAD-SPECIFIC GLUTAMATE DEHYDROGENASE"/>
    <property type="match status" value="1"/>
</dbReference>
<dbReference type="GO" id="GO:0004352">
    <property type="term" value="F:glutamate dehydrogenase (NAD+) activity"/>
    <property type="evidence" value="ECO:0007669"/>
    <property type="project" value="InterPro"/>
</dbReference>
<dbReference type="InterPro" id="IPR046346">
    <property type="entry name" value="Aminoacid_DH-like_N_sf"/>
</dbReference>
<dbReference type="SUPFAM" id="SSF51735">
    <property type="entry name" value="NAD(P)-binding Rossmann-fold domains"/>
    <property type="match status" value="1"/>
</dbReference>
<dbReference type="Pfam" id="PF21076">
    <property type="entry name" value="GDH_ACT2"/>
    <property type="match status" value="1"/>
</dbReference>
<feature type="domain" description="NAD-glutamate dehydrogenase catalytic" evidence="2">
    <location>
        <begin position="718"/>
        <end position="1222"/>
    </location>
</feature>
<organism evidence="7">
    <name type="scientific">Candidatus Tisiphia endosymbiont of Sergentomyia squamirostris</name>
    <dbReference type="NCBI Taxonomy" id="3113639"/>
    <lineage>
        <taxon>Bacteria</taxon>
        <taxon>Pseudomonadati</taxon>
        <taxon>Pseudomonadota</taxon>
        <taxon>Alphaproteobacteria</taxon>
        <taxon>Rickettsiales</taxon>
        <taxon>Rickettsiaceae</taxon>
        <taxon>Rickettsieae</taxon>
        <taxon>Candidatus Tisiphia</taxon>
    </lineage>
</organism>
<evidence type="ECO:0000259" key="5">
    <source>
        <dbReference type="Pfam" id="PF21076"/>
    </source>
</evidence>
<evidence type="ECO:0000259" key="2">
    <source>
        <dbReference type="Pfam" id="PF05088"/>
    </source>
</evidence>
<feature type="domain" description="NAD-specific glutamate dehydrogenase C-terminal" evidence="3">
    <location>
        <begin position="1268"/>
        <end position="1599"/>
    </location>
</feature>
<protein>
    <submittedName>
        <fullName evidence="7">NAD-glutamate dehydrogenase</fullName>
    </submittedName>
</protein>
<dbReference type="PIRSF" id="PIRSF036761">
    <property type="entry name" value="GDH_Mll4104"/>
    <property type="match status" value="1"/>
</dbReference>
<evidence type="ECO:0000259" key="3">
    <source>
        <dbReference type="Pfam" id="PF21074"/>
    </source>
</evidence>
<dbReference type="PANTHER" id="PTHR43403">
    <property type="entry name" value="NAD-SPECIFIC GLUTAMATE DEHYDROGENASE"/>
    <property type="match status" value="1"/>
</dbReference>
<dbReference type="Pfam" id="PF21077">
    <property type="entry name" value="GDH_ACT3"/>
    <property type="match status" value="1"/>
</dbReference>
<feature type="domain" description="NAD-glutamate dehydrogenase ACT2" evidence="5">
    <location>
        <begin position="401"/>
        <end position="490"/>
    </location>
</feature>
<gene>
    <name evidence="7" type="ORF">DMENIID0002_03420</name>
</gene>
<proteinExistence type="predicted"/>
<dbReference type="InterPro" id="IPR028971">
    <property type="entry name" value="NAD-GDH_cat"/>
</dbReference>
<dbReference type="SUPFAM" id="SSF53223">
    <property type="entry name" value="Aminoacid dehydrogenase-like, N-terminal domain"/>
    <property type="match status" value="1"/>
</dbReference>
<evidence type="ECO:0000259" key="4">
    <source>
        <dbReference type="Pfam" id="PF21075"/>
    </source>
</evidence>
<dbReference type="InterPro" id="IPR049062">
    <property type="entry name" value="NAD_Glu_DH_ACT2"/>
</dbReference>
<name>A0AAT9G790_9RICK</name>
<dbReference type="GO" id="GO:0006538">
    <property type="term" value="P:L-glutamate catabolic process"/>
    <property type="evidence" value="ECO:0007669"/>
    <property type="project" value="InterPro"/>
</dbReference>
<evidence type="ECO:0000259" key="6">
    <source>
        <dbReference type="Pfam" id="PF21077"/>
    </source>
</evidence>
<dbReference type="GO" id="GO:0004069">
    <property type="term" value="F:L-aspartate:2-oxoglutarate aminotransferase activity"/>
    <property type="evidence" value="ECO:0007669"/>
    <property type="project" value="InterPro"/>
</dbReference>